<dbReference type="Proteomes" id="UP000644699">
    <property type="component" value="Unassembled WGS sequence"/>
</dbReference>
<protein>
    <submittedName>
        <fullName evidence="2">Uncharacterized protein</fullName>
    </submittedName>
</protein>
<evidence type="ECO:0000313" key="2">
    <source>
        <dbReference type="EMBL" id="GGD92682.1"/>
    </source>
</evidence>
<organism evidence="2 3">
    <name type="scientific">Aureimonas endophytica</name>
    <dbReference type="NCBI Taxonomy" id="2027858"/>
    <lineage>
        <taxon>Bacteria</taxon>
        <taxon>Pseudomonadati</taxon>
        <taxon>Pseudomonadota</taxon>
        <taxon>Alphaproteobacteria</taxon>
        <taxon>Hyphomicrobiales</taxon>
        <taxon>Aurantimonadaceae</taxon>
        <taxon>Aureimonas</taxon>
    </lineage>
</organism>
<name>A0A917E0V2_9HYPH</name>
<evidence type="ECO:0000256" key="1">
    <source>
        <dbReference type="SAM" id="MobiDB-lite"/>
    </source>
</evidence>
<feature type="region of interest" description="Disordered" evidence="1">
    <location>
        <begin position="1"/>
        <end position="76"/>
    </location>
</feature>
<comment type="caution">
    <text evidence="2">The sequence shown here is derived from an EMBL/GenBank/DDBJ whole genome shotgun (WGS) entry which is preliminary data.</text>
</comment>
<proteinExistence type="predicted"/>
<feature type="compositionally biased region" description="Basic and acidic residues" evidence="1">
    <location>
        <begin position="14"/>
        <end position="28"/>
    </location>
</feature>
<dbReference type="RefSeq" id="WP_188907010.1">
    <property type="nucleotide sequence ID" value="NZ_BMIQ01000001.1"/>
</dbReference>
<reference evidence="2" key="2">
    <citation type="submission" date="2020-09" db="EMBL/GenBank/DDBJ databases">
        <authorList>
            <person name="Sun Q."/>
            <person name="Zhou Y."/>
        </authorList>
    </citation>
    <scope>NUCLEOTIDE SEQUENCE</scope>
    <source>
        <strain evidence="2">CGMCC 1.15367</strain>
    </source>
</reference>
<sequence length="76" mass="7920">MPNDPIRTISRNSAPEHERVSPHGEAPKSSDTLANARGGPDADHHPEAAASTLADEEAGASGRDDDGGGIEPLKRR</sequence>
<dbReference type="EMBL" id="BMIQ01000001">
    <property type="protein sequence ID" value="GGD92682.1"/>
    <property type="molecule type" value="Genomic_DNA"/>
</dbReference>
<gene>
    <name evidence="2" type="ORF">GCM10011390_09270</name>
</gene>
<accession>A0A917E0V2</accession>
<evidence type="ECO:0000313" key="3">
    <source>
        <dbReference type="Proteomes" id="UP000644699"/>
    </source>
</evidence>
<keyword evidence="3" id="KW-1185">Reference proteome</keyword>
<reference evidence="2" key="1">
    <citation type="journal article" date="2014" name="Int. J. Syst. Evol. Microbiol.">
        <title>Complete genome sequence of Corynebacterium casei LMG S-19264T (=DSM 44701T), isolated from a smear-ripened cheese.</title>
        <authorList>
            <consortium name="US DOE Joint Genome Institute (JGI-PGF)"/>
            <person name="Walter F."/>
            <person name="Albersmeier A."/>
            <person name="Kalinowski J."/>
            <person name="Ruckert C."/>
        </authorList>
    </citation>
    <scope>NUCLEOTIDE SEQUENCE</scope>
    <source>
        <strain evidence="2">CGMCC 1.15367</strain>
    </source>
</reference>
<dbReference type="AlphaFoldDB" id="A0A917E0V2"/>